<keyword evidence="1" id="KW-1133">Transmembrane helix</keyword>
<organism evidence="2 3">
    <name type="scientific">Nephila pilipes</name>
    <name type="common">Giant wood spider</name>
    <name type="synonym">Nephila maculata</name>
    <dbReference type="NCBI Taxonomy" id="299642"/>
    <lineage>
        <taxon>Eukaryota</taxon>
        <taxon>Metazoa</taxon>
        <taxon>Ecdysozoa</taxon>
        <taxon>Arthropoda</taxon>
        <taxon>Chelicerata</taxon>
        <taxon>Arachnida</taxon>
        <taxon>Araneae</taxon>
        <taxon>Araneomorphae</taxon>
        <taxon>Entelegynae</taxon>
        <taxon>Araneoidea</taxon>
        <taxon>Nephilidae</taxon>
        <taxon>Nephila</taxon>
    </lineage>
</organism>
<reference evidence="2" key="1">
    <citation type="submission" date="2020-08" db="EMBL/GenBank/DDBJ databases">
        <title>Multicomponent nature underlies the extraordinary mechanical properties of spider dragline silk.</title>
        <authorList>
            <person name="Kono N."/>
            <person name="Nakamura H."/>
            <person name="Mori M."/>
            <person name="Yoshida Y."/>
            <person name="Ohtoshi R."/>
            <person name="Malay A.D."/>
            <person name="Moran D.A.P."/>
            <person name="Tomita M."/>
            <person name="Numata K."/>
            <person name="Arakawa K."/>
        </authorList>
    </citation>
    <scope>NUCLEOTIDE SEQUENCE</scope>
</reference>
<sequence length="101" mass="11579">MALTESVNVQVFLNYHHGNSMFSLSKQPRLYPPIDPIVPKYEGSHCRSCFLFIAKNLFMVWPGDLYTTIVFHYAGIISGVYYRTSCSRWSRMALLPSLALL</sequence>
<gene>
    <name evidence="2" type="ORF">NPIL_596011</name>
</gene>
<name>A0A8X6QVE2_NEPPI</name>
<protein>
    <recommendedName>
        <fullName evidence="4">Transmembrane protein</fullName>
    </recommendedName>
</protein>
<feature type="transmembrane region" description="Helical" evidence="1">
    <location>
        <begin position="65"/>
        <end position="82"/>
    </location>
</feature>
<evidence type="ECO:0000313" key="2">
    <source>
        <dbReference type="EMBL" id="GFU45358.1"/>
    </source>
</evidence>
<comment type="caution">
    <text evidence="2">The sequence shown here is derived from an EMBL/GenBank/DDBJ whole genome shotgun (WGS) entry which is preliminary data.</text>
</comment>
<keyword evidence="1" id="KW-0472">Membrane</keyword>
<keyword evidence="3" id="KW-1185">Reference proteome</keyword>
<dbReference type="AlphaFoldDB" id="A0A8X6QVE2"/>
<evidence type="ECO:0008006" key="4">
    <source>
        <dbReference type="Google" id="ProtNLM"/>
    </source>
</evidence>
<evidence type="ECO:0000313" key="3">
    <source>
        <dbReference type="Proteomes" id="UP000887013"/>
    </source>
</evidence>
<dbReference type="EMBL" id="BMAW01132840">
    <property type="protein sequence ID" value="GFU45358.1"/>
    <property type="molecule type" value="Genomic_DNA"/>
</dbReference>
<proteinExistence type="predicted"/>
<dbReference type="Proteomes" id="UP000887013">
    <property type="component" value="Unassembled WGS sequence"/>
</dbReference>
<keyword evidence="1" id="KW-0812">Transmembrane</keyword>
<accession>A0A8X6QVE2</accession>
<evidence type="ECO:0000256" key="1">
    <source>
        <dbReference type="SAM" id="Phobius"/>
    </source>
</evidence>